<gene>
    <name evidence="2" type="ORF">VTK73DRAFT_7492</name>
</gene>
<dbReference type="EMBL" id="JAZHXJ010000480">
    <property type="protein sequence ID" value="KAL1859757.1"/>
    <property type="molecule type" value="Genomic_DNA"/>
</dbReference>
<reference evidence="2 3" key="1">
    <citation type="journal article" date="2024" name="Commun. Biol.">
        <title>Comparative genomic analysis of thermophilic fungi reveals convergent evolutionary adaptations and gene losses.</title>
        <authorList>
            <person name="Steindorff A.S."/>
            <person name="Aguilar-Pontes M.V."/>
            <person name="Robinson A.J."/>
            <person name="Andreopoulos B."/>
            <person name="LaButti K."/>
            <person name="Kuo A."/>
            <person name="Mondo S."/>
            <person name="Riley R."/>
            <person name="Otillar R."/>
            <person name="Haridas S."/>
            <person name="Lipzen A."/>
            <person name="Grimwood J."/>
            <person name="Schmutz J."/>
            <person name="Clum A."/>
            <person name="Reid I.D."/>
            <person name="Moisan M.C."/>
            <person name="Butler G."/>
            <person name="Nguyen T.T.M."/>
            <person name="Dewar K."/>
            <person name="Conant G."/>
            <person name="Drula E."/>
            <person name="Henrissat B."/>
            <person name="Hansel C."/>
            <person name="Singer S."/>
            <person name="Hutchinson M.I."/>
            <person name="de Vries R.P."/>
            <person name="Natvig D.O."/>
            <person name="Powell A.J."/>
            <person name="Tsang A."/>
            <person name="Grigoriev I.V."/>
        </authorList>
    </citation>
    <scope>NUCLEOTIDE SEQUENCE [LARGE SCALE GENOMIC DNA]</scope>
    <source>
        <strain evidence="2 3">ATCC 24622</strain>
    </source>
</reference>
<accession>A0ABR3WEB2</accession>
<sequence length="293" mass="32055">MAETLHAWMMQQEAVKRDQILKRSIPLSIPVLRRNSSTAGSCSLGTDPHNANSRISRSTSRDVAPSGTHRPSDYEGAYRPASLELLSGTPPQRALPPIIRHRSISERCESRDLEAKPISEKGEAQDANHGGSRYSRGDGMSGTSTPSSSLAPACPHCLCDGHADTWMPPPWKPYHATEIQKVTAEEENYGDQGGEEEDDVWQQLDRIADRGFVLSLVTQIRQRAGYGEEESPVQRARQVEKAAMEVARLASVLREKMQSSGDSSVTETAADCALLHGLGRTIKRDRGTAGLTR</sequence>
<evidence type="ECO:0000256" key="1">
    <source>
        <dbReference type="SAM" id="MobiDB-lite"/>
    </source>
</evidence>
<dbReference type="Proteomes" id="UP001586593">
    <property type="component" value="Unassembled WGS sequence"/>
</dbReference>
<evidence type="ECO:0000313" key="3">
    <source>
        <dbReference type="Proteomes" id="UP001586593"/>
    </source>
</evidence>
<feature type="compositionally biased region" description="Polar residues" evidence="1">
    <location>
        <begin position="141"/>
        <end position="150"/>
    </location>
</feature>
<feature type="compositionally biased region" description="Polar residues" evidence="1">
    <location>
        <begin position="36"/>
        <end position="58"/>
    </location>
</feature>
<keyword evidence="3" id="KW-1185">Reference proteome</keyword>
<evidence type="ECO:0000313" key="2">
    <source>
        <dbReference type="EMBL" id="KAL1859757.1"/>
    </source>
</evidence>
<comment type="caution">
    <text evidence="2">The sequence shown here is derived from an EMBL/GenBank/DDBJ whole genome shotgun (WGS) entry which is preliminary data.</text>
</comment>
<organism evidence="2 3">
    <name type="scientific">Phialemonium thermophilum</name>
    <dbReference type="NCBI Taxonomy" id="223376"/>
    <lineage>
        <taxon>Eukaryota</taxon>
        <taxon>Fungi</taxon>
        <taxon>Dikarya</taxon>
        <taxon>Ascomycota</taxon>
        <taxon>Pezizomycotina</taxon>
        <taxon>Sordariomycetes</taxon>
        <taxon>Sordariomycetidae</taxon>
        <taxon>Cephalothecales</taxon>
        <taxon>Cephalothecaceae</taxon>
        <taxon>Phialemonium</taxon>
    </lineage>
</organism>
<name>A0ABR3WEB2_9PEZI</name>
<proteinExistence type="predicted"/>
<protein>
    <submittedName>
        <fullName evidence="2">Uncharacterized protein</fullName>
    </submittedName>
</protein>
<feature type="compositionally biased region" description="Basic and acidic residues" evidence="1">
    <location>
        <begin position="103"/>
        <end position="126"/>
    </location>
</feature>
<feature type="region of interest" description="Disordered" evidence="1">
    <location>
        <begin position="36"/>
        <end position="150"/>
    </location>
</feature>